<evidence type="ECO:0000256" key="8">
    <source>
        <dbReference type="ARBA" id="ARBA00023163"/>
    </source>
</evidence>
<dbReference type="EnsemblFungi" id="PTTG_05573-t43_2">
    <property type="protein sequence ID" value="PTTG_05573-t43_2-p1"/>
    <property type="gene ID" value="PTTG_05573"/>
</dbReference>
<dbReference type="AlphaFoldDB" id="A0A180GKE4"/>
<keyword evidence="4" id="KW-0678">Repressor</keyword>
<accession>A0A180GKE4</accession>
<dbReference type="InterPro" id="IPR000286">
    <property type="entry name" value="HDACs"/>
</dbReference>
<name>A0A180GKE4_PUCT1</name>
<organism evidence="12">
    <name type="scientific">Puccinia triticina (isolate 1-1 / race 1 (BBBD))</name>
    <name type="common">Brown leaf rust fungus</name>
    <dbReference type="NCBI Taxonomy" id="630390"/>
    <lineage>
        <taxon>Eukaryota</taxon>
        <taxon>Fungi</taxon>
        <taxon>Dikarya</taxon>
        <taxon>Basidiomycota</taxon>
        <taxon>Pucciniomycotina</taxon>
        <taxon>Pucciniomycetes</taxon>
        <taxon>Pucciniales</taxon>
        <taxon>Pucciniaceae</taxon>
        <taxon>Puccinia</taxon>
    </lineage>
</organism>
<evidence type="ECO:0000256" key="2">
    <source>
        <dbReference type="ARBA" id="ARBA00006457"/>
    </source>
</evidence>
<feature type="compositionally biased region" description="Basic and acidic residues" evidence="10">
    <location>
        <begin position="99"/>
        <end position="115"/>
    </location>
</feature>
<dbReference type="Proteomes" id="UP000005240">
    <property type="component" value="Unassembled WGS sequence"/>
</dbReference>
<dbReference type="EnsemblFungi" id="PTTG_05573-t43_1">
    <property type="protein sequence ID" value="PTTG_05573-t43_1-p1"/>
    <property type="gene ID" value="PTTG_05573"/>
</dbReference>
<keyword evidence="5" id="KW-0378">Hydrolase</keyword>
<dbReference type="Pfam" id="PF00850">
    <property type="entry name" value="Hist_deacetyl"/>
    <property type="match status" value="1"/>
</dbReference>
<dbReference type="SUPFAM" id="SSF52768">
    <property type="entry name" value="Arginase/deacetylase"/>
    <property type="match status" value="1"/>
</dbReference>
<dbReference type="GO" id="GO:0031507">
    <property type="term" value="P:heterochromatin formation"/>
    <property type="evidence" value="ECO:0007669"/>
    <property type="project" value="TreeGrafter"/>
</dbReference>
<evidence type="ECO:0000256" key="10">
    <source>
        <dbReference type="SAM" id="MobiDB-lite"/>
    </source>
</evidence>
<dbReference type="STRING" id="630390.A0A180GKE4"/>
<comment type="similarity">
    <text evidence="2">Belongs to the histone deacetylase family. HD type 1 subfamily.</text>
</comment>
<dbReference type="PANTHER" id="PTHR10625:SF14">
    <property type="entry name" value="HISTONE DEACETYLASE 8"/>
    <property type="match status" value="1"/>
</dbReference>
<dbReference type="EMBL" id="ADAS02000053">
    <property type="protein sequence ID" value="OAV93248.1"/>
    <property type="molecule type" value="Genomic_DNA"/>
</dbReference>
<reference evidence="13 14" key="3">
    <citation type="journal article" date="2017" name="G3 (Bethesda)">
        <title>Comparative analysis highlights variable genome content of wheat rusts and divergence of the mating loci.</title>
        <authorList>
            <person name="Cuomo C.A."/>
            <person name="Bakkeren G."/>
            <person name="Khalil H.B."/>
            <person name="Panwar V."/>
            <person name="Joly D."/>
            <person name="Linning R."/>
            <person name="Sakthikumar S."/>
            <person name="Song X."/>
            <person name="Adiconis X."/>
            <person name="Fan L."/>
            <person name="Goldberg J.M."/>
            <person name="Levin J.Z."/>
            <person name="Young S."/>
            <person name="Zeng Q."/>
            <person name="Anikster Y."/>
            <person name="Bruce M."/>
            <person name="Wang M."/>
            <person name="Yin C."/>
            <person name="McCallum B."/>
            <person name="Szabo L.J."/>
            <person name="Hulbert S."/>
            <person name="Chen X."/>
            <person name="Fellers J.P."/>
        </authorList>
    </citation>
    <scope>NUCLEOTIDE SEQUENCE</scope>
    <source>
        <strain evidence="13">isolate 1-1 / race 1 (BBBD)</strain>
        <strain evidence="14">Isolate 1-1 / race 1 (BBBD)</strain>
    </source>
</reference>
<dbReference type="VEuPathDB" id="FungiDB:PTTG_05573"/>
<dbReference type="PANTHER" id="PTHR10625">
    <property type="entry name" value="HISTONE DEACETYLASE HDAC1-RELATED"/>
    <property type="match status" value="1"/>
</dbReference>
<gene>
    <name evidence="12" type="ORF">PTTG_05573</name>
</gene>
<dbReference type="GO" id="GO:0141221">
    <property type="term" value="F:histone deacetylase activity, hydrolytic mechanism"/>
    <property type="evidence" value="ECO:0007669"/>
    <property type="project" value="UniProtKB-EC"/>
</dbReference>
<reference evidence="13" key="4">
    <citation type="submission" date="2025-05" db="UniProtKB">
        <authorList>
            <consortium name="EnsemblFungi"/>
        </authorList>
    </citation>
    <scope>IDENTIFICATION</scope>
    <source>
        <strain evidence="13">isolate 1-1 / race 1 (BBBD)</strain>
    </source>
</reference>
<keyword evidence="7" id="KW-0805">Transcription regulation</keyword>
<keyword evidence="8" id="KW-0804">Transcription</keyword>
<keyword evidence="6" id="KW-0156">Chromatin regulator</keyword>
<evidence type="ECO:0000313" key="14">
    <source>
        <dbReference type="Proteomes" id="UP000005240"/>
    </source>
</evidence>
<evidence type="ECO:0000256" key="1">
    <source>
        <dbReference type="ARBA" id="ARBA00004123"/>
    </source>
</evidence>
<feature type="domain" description="Histone deacetylase" evidence="11">
    <location>
        <begin position="57"/>
        <end position="375"/>
    </location>
</feature>
<evidence type="ECO:0000256" key="6">
    <source>
        <dbReference type="ARBA" id="ARBA00022853"/>
    </source>
</evidence>
<evidence type="ECO:0000313" key="12">
    <source>
        <dbReference type="EMBL" id="OAV93247.1"/>
    </source>
</evidence>
<reference evidence="12" key="1">
    <citation type="submission" date="2009-11" db="EMBL/GenBank/DDBJ databases">
        <authorList>
            <consortium name="The Broad Institute Genome Sequencing Platform"/>
            <person name="Ward D."/>
            <person name="Feldgarden M."/>
            <person name="Earl A."/>
            <person name="Young S.K."/>
            <person name="Zeng Q."/>
            <person name="Koehrsen M."/>
            <person name="Alvarado L."/>
            <person name="Berlin A."/>
            <person name="Bochicchio J."/>
            <person name="Borenstein D."/>
            <person name="Chapman S.B."/>
            <person name="Chen Z."/>
            <person name="Engels R."/>
            <person name="Freedman E."/>
            <person name="Gellesch M."/>
            <person name="Goldberg J."/>
            <person name="Griggs A."/>
            <person name="Gujja S."/>
            <person name="Heilman E."/>
            <person name="Heiman D."/>
            <person name="Hepburn T."/>
            <person name="Howarth C."/>
            <person name="Jen D."/>
            <person name="Larson L."/>
            <person name="Lewis B."/>
            <person name="Mehta T."/>
            <person name="Park D."/>
            <person name="Pearson M."/>
            <person name="Roberts A."/>
            <person name="Saif S."/>
            <person name="Shea T."/>
            <person name="Shenoy N."/>
            <person name="Sisk P."/>
            <person name="Stolte C."/>
            <person name="Sykes S."/>
            <person name="Thomson T."/>
            <person name="Walk T."/>
            <person name="White J."/>
            <person name="Yandava C."/>
            <person name="Izard J."/>
            <person name="Baranova O.V."/>
            <person name="Blanton J.M."/>
            <person name="Tanner A.C."/>
            <person name="Dewhirst F.E."/>
            <person name="Haas B."/>
            <person name="Nusbaum C."/>
            <person name="Birren B."/>
        </authorList>
    </citation>
    <scope>NUCLEOTIDE SEQUENCE [LARGE SCALE GENOMIC DNA]</scope>
    <source>
        <strain evidence="12">1-1 BBBD Race 1</strain>
    </source>
</reference>
<dbReference type="EMBL" id="ADAS02000053">
    <property type="protein sequence ID" value="OAV93247.1"/>
    <property type="molecule type" value="Genomic_DNA"/>
</dbReference>
<protein>
    <recommendedName>
        <fullName evidence="3">histone deacetylase</fullName>
        <ecNumber evidence="3">3.5.1.98</ecNumber>
    </recommendedName>
</protein>
<evidence type="ECO:0000256" key="4">
    <source>
        <dbReference type="ARBA" id="ARBA00022491"/>
    </source>
</evidence>
<dbReference type="Gene3D" id="3.40.800.20">
    <property type="entry name" value="Histone deacetylase domain"/>
    <property type="match status" value="1"/>
</dbReference>
<evidence type="ECO:0000259" key="11">
    <source>
        <dbReference type="Pfam" id="PF00850"/>
    </source>
</evidence>
<evidence type="ECO:0000256" key="7">
    <source>
        <dbReference type="ARBA" id="ARBA00023015"/>
    </source>
</evidence>
<dbReference type="PRINTS" id="PR01270">
    <property type="entry name" value="HDASUPER"/>
</dbReference>
<proteinExistence type="inferred from homology"/>
<comment type="subcellular location">
    <subcellularLocation>
        <location evidence="1">Nucleus</location>
    </subcellularLocation>
</comment>
<evidence type="ECO:0000256" key="9">
    <source>
        <dbReference type="ARBA" id="ARBA00023242"/>
    </source>
</evidence>
<dbReference type="InterPro" id="IPR023801">
    <property type="entry name" value="His_deacetylse_dom"/>
</dbReference>
<dbReference type="InterPro" id="IPR037138">
    <property type="entry name" value="His_deacetylse_dom_sf"/>
</dbReference>
<sequence>MLQDTASALARCVYALPRDLDPLDRLPSNRGRSSAVHHLVRSFGLLCEERNVDQHGQPPENRARVLATGLASRAELEDFHDPEYVGSLLQGYDSYGDENDGHTDTSADSKFHLDSSDQQPTAAEHFRGENREEFGLAHDCPRFPKMAEYALAVAGAALKASRELREDRADIGIVWDGGRHHAQRAAAAGFCYVNDAALAISELRRQPANRALKKLDRVLYLDMLDIHHGDGVELAFWTTSRVLTVSVHFHDPKGGFYPLSGAVESSGPVPPSPAASHALNIPISTPGALSYVCRRTIMPLISAYKPSALVIQCGVDGLAGDPLGGRFWGFGLKEMGTCLETVLQDSISHRRKVLLLGGGGYHTPNAARAWAYFTSIALGRKFDLEETEIPLEVEGNVDYGPTFTLDVPGLEGSPTEQSGSDGLDAGHKIFQKDPQLQTVISELDRHLSVLQRKYSGG</sequence>
<dbReference type="OrthoDB" id="73273at2759"/>
<evidence type="ECO:0000256" key="5">
    <source>
        <dbReference type="ARBA" id="ARBA00022801"/>
    </source>
</evidence>
<keyword evidence="9" id="KW-0539">Nucleus</keyword>
<dbReference type="InterPro" id="IPR023696">
    <property type="entry name" value="Ureohydrolase_dom_sf"/>
</dbReference>
<dbReference type="EC" id="3.5.1.98" evidence="3"/>
<dbReference type="GO" id="GO:0005634">
    <property type="term" value="C:nucleus"/>
    <property type="evidence" value="ECO:0007669"/>
    <property type="project" value="UniProtKB-SubCell"/>
</dbReference>
<keyword evidence="14" id="KW-1185">Reference proteome</keyword>
<evidence type="ECO:0000256" key="3">
    <source>
        <dbReference type="ARBA" id="ARBA00012111"/>
    </source>
</evidence>
<evidence type="ECO:0000313" key="13">
    <source>
        <dbReference type="EnsemblFungi" id="PTTG_05573-t43_1-p1"/>
    </source>
</evidence>
<feature type="region of interest" description="Disordered" evidence="10">
    <location>
        <begin position="90"/>
        <end position="121"/>
    </location>
</feature>
<reference evidence="12" key="2">
    <citation type="submission" date="2016-05" db="EMBL/GenBank/DDBJ databases">
        <title>Comparative analysis highlights variable genome content of wheat rusts and divergence of the mating loci.</title>
        <authorList>
            <person name="Cuomo C.A."/>
            <person name="Bakkeren G."/>
            <person name="Szabo L."/>
            <person name="Khalil H."/>
            <person name="Joly D."/>
            <person name="Goldberg J."/>
            <person name="Young S."/>
            <person name="Zeng Q."/>
            <person name="Fellers J."/>
        </authorList>
    </citation>
    <scope>NUCLEOTIDE SEQUENCE [LARGE SCALE GENOMIC DNA]</scope>
    <source>
        <strain evidence="12">1-1 BBBD Race 1</strain>
    </source>
</reference>